<dbReference type="PATRIC" id="fig|68892.8.peg.1241"/>
<feature type="transmembrane region" description="Helical" evidence="1">
    <location>
        <begin position="74"/>
        <end position="98"/>
    </location>
</feature>
<protein>
    <submittedName>
        <fullName evidence="2">Uncharacterized protein</fullName>
    </submittedName>
</protein>
<keyword evidence="1" id="KW-0472">Membrane</keyword>
<accession>A0A139RE62</accession>
<name>A0A139RE62_9STRE</name>
<gene>
    <name evidence="2" type="ORF">SINDD18_01110</name>
</gene>
<proteinExistence type="predicted"/>
<keyword evidence="1" id="KW-0812">Transmembrane</keyword>
<feature type="transmembrane region" description="Helical" evidence="1">
    <location>
        <begin position="178"/>
        <end position="196"/>
    </location>
</feature>
<keyword evidence="1" id="KW-1133">Transmembrane helix</keyword>
<organism evidence="2 3">
    <name type="scientific">Streptococcus infantis</name>
    <dbReference type="NCBI Taxonomy" id="68892"/>
    <lineage>
        <taxon>Bacteria</taxon>
        <taxon>Bacillati</taxon>
        <taxon>Bacillota</taxon>
        <taxon>Bacilli</taxon>
        <taxon>Lactobacillales</taxon>
        <taxon>Streptococcaceae</taxon>
        <taxon>Streptococcus</taxon>
    </lineage>
</organism>
<evidence type="ECO:0000313" key="2">
    <source>
        <dbReference type="EMBL" id="KXU13046.1"/>
    </source>
</evidence>
<feature type="transmembrane region" description="Helical" evidence="1">
    <location>
        <begin position="141"/>
        <end position="166"/>
    </location>
</feature>
<dbReference type="RefSeq" id="WP_061863443.1">
    <property type="nucleotide sequence ID" value="NZ_KQ970820.1"/>
</dbReference>
<feature type="transmembrane region" description="Helical" evidence="1">
    <location>
        <begin position="48"/>
        <end position="68"/>
    </location>
</feature>
<comment type="caution">
    <text evidence="2">The sequence shown here is derived from an EMBL/GenBank/DDBJ whole genome shotgun (WGS) entry which is preliminary data.</text>
</comment>
<evidence type="ECO:0000256" key="1">
    <source>
        <dbReference type="SAM" id="Phobius"/>
    </source>
</evidence>
<evidence type="ECO:0000313" key="3">
    <source>
        <dbReference type="Proteomes" id="UP000072578"/>
    </source>
</evidence>
<dbReference type="AlphaFoldDB" id="A0A139RE62"/>
<sequence>MLFRKVIYIGESEGQAIYVHVDEPRNPLAAPKSKFLDTEASRGNRKHIVWLICGLLGFSSIMQLFPATRFFTGVYSYGTLIYFLLTWLLEAILLLVVVERALYKNVSLAEATSKENFRRAVDSNLFWNNFSDKKVTLGKKLIAWVFTVFMAVMGLAGPISIFSMLVLKMMGTPIGSELFPLSLMGILPAVAALLLWQNNMIRWLKAVERYRNSRVKKEI</sequence>
<dbReference type="EMBL" id="LQZF01000130">
    <property type="protein sequence ID" value="KXU13046.1"/>
    <property type="molecule type" value="Genomic_DNA"/>
</dbReference>
<dbReference type="Proteomes" id="UP000072578">
    <property type="component" value="Unassembled WGS sequence"/>
</dbReference>
<reference evidence="2 3" key="1">
    <citation type="submission" date="2016-01" db="EMBL/GenBank/DDBJ databases">
        <title>Highly variable Streptococcus oralis are common among viridans streptococci isolated from primates.</title>
        <authorList>
            <person name="Denapaite D."/>
            <person name="Rieger M."/>
            <person name="Koendgen S."/>
            <person name="Brueckner R."/>
            <person name="Ochigava I."/>
            <person name="Kappeler P."/>
            <person name="Maetz-Rensing K."/>
            <person name="Leendertz F."/>
            <person name="Hakenbeck R."/>
        </authorList>
    </citation>
    <scope>NUCLEOTIDE SEQUENCE [LARGE SCALE GENOMIC DNA]</scope>
    <source>
        <strain evidence="2 3">DD18</strain>
    </source>
</reference>